<evidence type="ECO:0008006" key="5">
    <source>
        <dbReference type="Google" id="ProtNLM"/>
    </source>
</evidence>
<reference evidence="3 4" key="1">
    <citation type="submission" date="2018-11" db="EMBL/GenBank/DDBJ databases">
        <title>Species Designations Belie Phenotypic and Genotypic Heterogeneity in Oral Streptococci.</title>
        <authorList>
            <person name="Velsko I."/>
        </authorList>
    </citation>
    <scope>NUCLEOTIDE SEQUENCE [LARGE SCALE GENOMIC DNA]</scope>
    <source>
        <strain evidence="3 4">BCC10</strain>
    </source>
</reference>
<dbReference type="RefSeq" id="WP_125848842.1">
    <property type="nucleotide sequence ID" value="NZ_RJPK01000005.1"/>
</dbReference>
<evidence type="ECO:0000313" key="3">
    <source>
        <dbReference type="EMBL" id="RSJ69364.1"/>
    </source>
</evidence>
<protein>
    <recommendedName>
        <fullName evidence="5">DUF262 domain-containing protein</fullName>
    </recommendedName>
</protein>
<accession>A0A428G365</accession>
<dbReference type="PANTHER" id="PTHR35149">
    <property type="entry name" value="SLL5132 PROTEIN"/>
    <property type="match status" value="1"/>
</dbReference>
<sequence>MLGNLETLDVILRENLLRIPDYQRGYSWRDKEIRDFWEDIELIDEHRNHYAGVLTFEQVDSEIYSNWNKEKWLITERRMKPFYIVDGQQRLTTAVILLVTILEVAKKFHADKKLDTNRSIESIYSDYIAQEKDGNKTYKFLYDNTSDSLAFYIKEILKDDFPVNTNFVVEQNQYSNNLKEAKDFFTTQCKKLSFENLDKLLKKLLYNIVFNKYIIDEELDIFVTFETMNNRGKPLSKLELLKNRLIYLTMLLQTSDSAKANLREQINECWKKLYRYLGSEELNYTYDALLGTNIFKRGLDDSFLVQQIDSYKPLKKYISKIEGERKIQNSINNVDFLLDNYFTASNVINKTIDINDIKGYIDDLGKKITLWVWLNNPFQYSTISFEEAKLLNGIKILLNSRSNNFIFDAIFPIDSLKRIIFSLYGDENCDEKKRIAILQQFESAILIRLFLSNLKYKGNYDKMFSFIELSEFSIQLRDFGENEEFDYLDYLNKLRITVNKLKQAFVTGKFFDNTKVDSFYFYENNKRVAKYILYNLEAYLIEEAKDPEYEKKISELFSHFESDLYNIEHIYPKAGRNTYWDRQFGDFKDREKNKFKHSLPNLLLIGKKKNGYLGDKSYPEKRKKGECCYEFGIFSERTLARDYEDWTVESIYQRSEYLKKHFNKRWGINFSNNDIFEQFLGLK</sequence>
<dbReference type="Pfam" id="PF03235">
    <property type="entry name" value="GmrSD_N"/>
    <property type="match status" value="1"/>
</dbReference>
<dbReference type="InterPro" id="IPR004919">
    <property type="entry name" value="GmrSD_N"/>
</dbReference>
<proteinExistence type="predicted"/>
<dbReference type="PANTHER" id="PTHR35149:SF1">
    <property type="entry name" value="DUF5655 DOMAIN-CONTAINING PROTEIN"/>
    <property type="match status" value="1"/>
</dbReference>
<dbReference type="Pfam" id="PF07510">
    <property type="entry name" value="GmrSD_C"/>
    <property type="match status" value="1"/>
</dbReference>
<dbReference type="InterPro" id="IPR011089">
    <property type="entry name" value="GmrSD_C"/>
</dbReference>
<evidence type="ECO:0000259" key="1">
    <source>
        <dbReference type="Pfam" id="PF03235"/>
    </source>
</evidence>
<comment type="caution">
    <text evidence="3">The sequence shown here is derived from an EMBL/GenBank/DDBJ whole genome shotgun (WGS) entry which is preliminary data.</text>
</comment>
<dbReference type="AlphaFoldDB" id="A0A428G365"/>
<feature type="domain" description="GmrSD restriction endonucleases C-terminal" evidence="2">
    <location>
        <begin position="518"/>
        <end position="660"/>
    </location>
</feature>
<dbReference type="EMBL" id="RJPK01000005">
    <property type="protein sequence ID" value="RSJ69364.1"/>
    <property type="molecule type" value="Genomic_DNA"/>
</dbReference>
<feature type="domain" description="GmrSD restriction endonucleases N-terminal" evidence="1">
    <location>
        <begin position="16"/>
        <end position="245"/>
    </location>
</feature>
<gene>
    <name evidence="3" type="ORF">D8801_06905</name>
</gene>
<name>A0A428G365_STROR</name>
<evidence type="ECO:0000259" key="2">
    <source>
        <dbReference type="Pfam" id="PF07510"/>
    </source>
</evidence>
<evidence type="ECO:0000313" key="4">
    <source>
        <dbReference type="Proteomes" id="UP000281558"/>
    </source>
</evidence>
<dbReference type="Proteomes" id="UP000281558">
    <property type="component" value="Unassembled WGS sequence"/>
</dbReference>
<organism evidence="3 4">
    <name type="scientific">Streptococcus oralis</name>
    <dbReference type="NCBI Taxonomy" id="1303"/>
    <lineage>
        <taxon>Bacteria</taxon>
        <taxon>Bacillati</taxon>
        <taxon>Bacillota</taxon>
        <taxon>Bacilli</taxon>
        <taxon>Lactobacillales</taxon>
        <taxon>Streptococcaceae</taxon>
        <taxon>Streptococcus</taxon>
    </lineage>
</organism>